<dbReference type="CDD" id="cd02511">
    <property type="entry name" value="Beta4Glucosyltransferase"/>
    <property type="match status" value="1"/>
</dbReference>
<feature type="transmembrane region" description="Helical" evidence="2">
    <location>
        <begin position="230"/>
        <end position="250"/>
    </location>
</feature>
<evidence type="ECO:0000256" key="1">
    <source>
        <dbReference type="ARBA" id="ARBA00038494"/>
    </source>
</evidence>
<feature type="domain" description="Glycosyltransferase 2-like" evidence="3">
    <location>
        <begin position="8"/>
        <end position="132"/>
    </location>
</feature>
<dbReference type="AlphaFoldDB" id="A0A451D1U6"/>
<sequence>MNMQQKLSIVIITKNAEKLLPACLESVNWADEIIILNTGNSDQTMKIAVNYGAKFYQSSTWCGYGKQRQIAQSYTSHPMIFMIDSDERMTPELKKSILFILQQPVTTKIVYSISRCNLFLGRFMRYSGWYPDRVIRLYPRCFQYNDNLVHESLEYFQAKIQPLRGDLLHLTNRDFCAFQWKQCMYAQAWAKERYQKGKSYNFLSIFYCTIWAFIRTLFIRTSFLDGKQGWILAIVISQYTFNKYTALWVLNYTSKDTQISKNDLS</sequence>
<dbReference type="EMBL" id="LR217703">
    <property type="protein sequence ID" value="VFP79602.1"/>
    <property type="molecule type" value="Genomic_DNA"/>
</dbReference>
<evidence type="ECO:0000313" key="4">
    <source>
        <dbReference type="EMBL" id="VFP79602.1"/>
    </source>
</evidence>
<evidence type="ECO:0000259" key="3">
    <source>
        <dbReference type="Pfam" id="PF00535"/>
    </source>
</evidence>
<protein>
    <submittedName>
        <fullName evidence="4">Glycosyl transferase family 2 protein</fullName>
    </submittedName>
</protein>
<name>A0A451D1U6_9GAMM</name>
<keyword evidence="2" id="KW-1133">Transmembrane helix</keyword>
<accession>A0A451D1U6</accession>
<keyword evidence="2" id="KW-0812">Transmembrane</keyword>
<dbReference type="RefSeq" id="WP_157993825.1">
    <property type="nucleotide sequence ID" value="NZ_LR217703.1"/>
</dbReference>
<keyword evidence="2" id="KW-0472">Membrane</keyword>
<dbReference type="GO" id="GO:0016740">
    <property type="term" value="F:transferase activity"/>
    <property type="evidence" value="ECO:0007669"/>
    <property type="project" value="UniProtKB-KW"/>
</dbReference>
<proteinExistence type="inferred from homology"/>
<dbReference type="Gene3D" id="3.90.550.10">
    <property type="entry name" value="Spore Coat Polysaccharide Biosynthesis Protein SpsA, Chain A"/>
    <property type="match status" value="1"/>
</dbReference>
<feature type="transmembrane region" description="Helical" evidence="2">
    <location>
        <begin position="200"/>
        <end position="218"/>
    </location>
</feature>
<evidence type="ECO:0000313" key="5">
    <source>
        <dbReference type="Proteomes" id="UP000294412"/>
    </source>
</evidence>
<dbReference type="PANTHER" id="PTHR43630">
    <property type="entry name" value="POLY-BETA-1,6-N-ACETYL-D-GLUCOSAMINE SYNTHASE"/>
    <property type="match status" value="1"/>
</dbReference>
<comment type="similarity">
    <text evidence="1">Belongs to the glycosyltransferase 2 family. WaaE/KdtX subfamily.</text>
</comment>
<evidence type="ECO:0000256" key="2">
    <source>
        <dbReference type="SAM" id="Phobius"/>
    </source>
</evidence>
<dbReference type="Pfam" id="PF00535">
    <property type="entry name" value="Glycos_transf_2"/>
    <property type="match status" value="1"/>
</dbReference>
<gene>
    <name evidence="4" type="ORF">ERCICUMA2628_151</name>
</gene>
<dbReference type="InterPro" id="IPR001173">
    <property type="entry name" value="Glyco_trans_2-like"/>
</dbReference>
<dbReference type="InterPro" id="IPR029044">
    <property type="entry name" value="Nucleotide-diphossugar_trans"/>
</dbReference>
<dbReference type="PANTHER" id="PTHR43630:SF2">
    <property type="entry name" value="GLYCOSYLTRANSFERASE"/>
    <property type="match status" value="1"/>
</dbReference>
<organism evidence="4 5">
    <name type="scientific">Candidatus Erwinia haradaeae</name>
    <dbReference type="NCBI Taxonomy" id="1922217"/>
    <lineage>
        <taxon>Bacteria</taxon>
        <taxon>Pseudomonadati</taxon>
        <taxon>Pseudomonadota</taxon>
        <taxon>Gammaproteobacteria</taxon>
        <taxon>Enterobacterales</taxon>
        <taxon>Erwiniaceae</taxon>
        <taxon>Erwinia</taxon>
    </lineage>
</organism>
<dbReference type="SUPFAM" id="SSF53448">
    <property type="entry name" value="Nucleotide-diphospho-sugar transferases"/>
    <property type="match status" value="1"/>
</dbReference>
<dbReference type="OrthoDB" id="9815923at2"/>
<reference evidence="4 5" key="1">
    <citation type="submission" date="2019-02" db="EMBL/GenBank/DDBJ databases">
        <authorList>
            <person name="Manzano-Marin A."/>
            <person name="Manzano-Marin A."/>
        </authorList>
    </citation>
    <scope>NUCLEOTIDE SEQUENCE [LARGE SCALE GENOMIC DNA]</scope>
    <source>
        <strain evidence="4 5">ErCicuneomaculata</strain>
    </source>
</reference>
<keyword evidence="4" id="KW-0808">Transferase</keyword>
<dbReference type="Proteomes" id="UP000294412">
    <property type="component" value="Chromosome"/>
</dbReference>